<evidence type="ECO:0000313" key="5">
    <source>
        <dbReference type="Proteomes" id="UP000661507"/>
    </source>
</evidence>
<dbReference type="EMBL" id="BMKW01000002">
    <property type="protein sequence ID" value="GGJ04829.1"/>
    <property type="molecule type" value="Genomic_DNA"/>
</dbReference>
<dbReference type="Pfam" id="PF25872">
    <property type="entry name" value="HTH_77"/>
    <property type="match status" value="1"/>
</dbReference>
<evidence type="ECO:0000313" key="4">
    <source>
        <dbReference type="EMBL" id="GGJ04829.1"/>
    </source>
</evidence>
<dbReference type="Proteomes" id="UP000661507">
    <property type="component" value="Unassembled WGS sequence"/>
</dbReference>
<dbReference type="RefSeq" id="WP_188965793.1">
    <property type="nucleotide sequence ID" value="NZ_BMKW01000002.1"/>
</dbReference>
<evidence type="ECO:0000256" key="1">
    <source>
        <dbReference type="ARBA" id="ARBA00023125"/>
    </source>
</evidence>
<dbReference type="CDD" id="cd00383">
    <property type="entry name" value="trans_reg_C"/>
    <property type="match status" value="1"/>
</dbReference>
<dbReference type="PANTHER" id="PTHR47691:SF3">
    <property type="entry name" value="HTH-TYPE TRANSCRIPTIONAL REGULATOR RV0890C-RELATED"/>
    <property type="match status" value="1"/>
</dbReference>
<dbReference type="AlphaFoldDB" id="A0A917NIZ6"/>
<reference evidence="4" key="1">
    <citation type="journal article" date="2014" name="Int. J. Syst. Evol. Microbiol.">
        <title>Complete genome sequence of Corynebacterium casei LMG S-19264T (=DSM 44701T), isolated from a smear-ripened cheese.</title>
        <authorList>
            <consortium name="US DOE Joint Genome Institute (JGI-PGF)"/>
            <person name="Walter F."/>
            <person name="Albersmeier A."/>
            <person name="Kalinowski J."/>
            <person name="Ruckert C."/>
        </authorList>
    </citation>
    <scope>NUCLEOTIDE SEQUENCE</scope>
    <source>
        <strain evidence="4">CGMCC 1.3617</strain>
    </source>
</reference>
<comment type="caution">
    <text evidence="4">The sequence shown here is derived from an EMBL/GenBank/DDBJ whole genome shotgun (WGS) entry which is preliminary data.</text>
</comment>
<reference evidence="4" key="2">
    <citation type="submission" date="2020-09" db="EMBL/GenBank/DDBJ databases">
        <authorList>
            <person name="Sun Q."/>
            <person name="Zhou Y."/>
        </authorList>
    </citation>
    <scope>NUCLEOTIDE SEQUENCE</scope>
    <source>
        <strain evidence="4">CGMCC 1.3617</strain>
    </source>
</reference>
<dbReference type="GO" id="GO:0006355">
    <property type="term" value="P:regulation of DNA-templated transcription"/>
    <property type="evidence" value="ECO:0007669"/>
    <property type="project" value="InterPro"/>
</dbReference>
<dbReference type="PRINTS" id="PR00364">
    <property type="entry name" value="DISEASERSIST"/>
</dbReference>
<keyword evidence="1 2" id="KW-0238">DNA-binding</keyword>
<dbReference type="Pfam" id="PF00486">
    <property type="entry name" value="Trans_reg_C"/>
    <property type="match status" value="1"/>
</dbReference>
<evidence type="ECO:0000256" key="2">
    <source>
        <dbReference type="PROSITE-ProRule" id="PRU01091"/>
    </source>
</evidence>
<dbReference type="Gene3D" id="1.10.10.10">
    <property type="entry name" value="Winged helix-like DNA-binding domain superfamily/Winged helix DNA-binding domain"/>
    <property type="match status" value="1"/>
</dbReference>
<name>A0A917NIZ6_9PROT</name>
<proteinExistence type="predicted"/>
<dbReference type="SUPFAM" id="SSF52540">
    <property type="entry name" value="P-loop containing nucleoside triphosphate hydrolases"/>
    <property type="match status" value="1"/>
</dbReference>
<dbReference type="InterPro" id="IPR058852">
    <property type="entry name" value="HTH_77"/>
</dbReference>
<sequence>MQADGAFRVALPAYVHGGWVIDTARREMRNGGVVSPLGGRAFDILHLLVSANGHLVAKSALMAEVWPGAIVEENTLQVHIRAIRKALGADHGLLRSVWGRGYTLSGDWRRRDDTAPAAPPTAEIAVTPPFARGSGDIPLAPGPLIGRTDALRRLDDYLSAYRLVTLTGPGGIGKTRLALEAAGRLAKRSDQDVRFVDLAALRDPGVVHSALAVAVRLDLGTADASPARIAEAIGDRAILIVLDNCEHVLEASASMADAILRRCPNVHLLATSREMLHIDGEFCFRVPALDTPPERLRDPRVLAEHSAVRLLLSQIAAQRGEGSIGDADMPGLAAICRRLDGIPLALELAAGRIASLGTAPVLARLDERFSLLTGGRRTALPKHRTLRATLDWSYDLLDASDQRLLRAMSVFPASATMDAVLAVAGNVVGDASTVVDGLSNLAAKSMITLEDAAGRSQWRLLETTRAYAMECLTEAGELNGVRRRHAAHVHGLIVAATSAGAAQSDLARLELELDNVRAAIAWSFGPDGDPLIGVELTAAYVPVWLALLLAAECADAVRRALGFFESGLAVDDISAIDLRTNLASAMLYSLGPADHAGEVLKRGLGLAEQSGNAEAQMRALKATWSLHINEGLFEEAYQAAQRLSQLAERRGNPSDTRAGLRFRGTALHYLGRQTEARLLLERALEARQTSREPERATWYFARAMLARVMLLQGDVESAQSTAEESLEEAHRTGSKLSICHALRNAVFPVALTSGNLSRAESAIALLSELTNLSGITFWHGWAQCLQGQFELRRGQPARAISLLRAGIQPRARAGWQMRNPEFMGSLAEALALNGDVVDASTTIRRAIALAEAGRELWCLPELLRIAGELRKSLGQDTEAEICVRRALEMAREQGAVLWEQKAAESLANI</sequence>
<feature type="DNA-binding region" description="OmpR/PhoB-type" evidence="2">
    <location>
        <begin position="11"/>
        <end position="106"/>
    </location>
</feature>
<dbReference type="Gene3D" id="3.40.50.300">
    <property type="entry name" value="P-loop containing nucleotide triphosphate hydrolases"/>
    <property type="match status" value="1"/>
</dbReference>
<dbReference type="InterPro" id="IPR001867">
    <property type="entry name" value="OmpR/PhoB-type_DNA-bd"/>
</dbReference>
<dbReference type="InterPro" id="IPR011990">
    <property type="entry name" value="TPR-like_helical_dom_sf"/>
</dbReference>
<organism evidence="4 5">
    <name type="scientific">Neoroseomonas lacus</name>
    <dbReference type="NCBI Taxonomy" id="287609"/>
    <lineage>
        <taxon>Bacteria</taxon>
        <taxon>Pseudomonadati</taxon>
        <taxon>Pseudomonadota</taxon>
        <taxon>Alphaproteobacteria</taxon>
        <taxon>Acetobacterales</taxon>
        <taxon>Acetobacteraceae</taxon>
        <taxon>Neoroseomonas</taxon>
    </lineage>
</organism>
<dbReference type="SUPFAM" id="SSF46894">
    <property type="entry name" value="C-terminal effector domain of the bipartite response regulators"/>
    <property type="match status" value="1"/>
</dbReference>
<dbReference type="PROSITE" id="PS51755">
    <property type="entry name" value="OMPR_PHOB"/>
    <property type="match status" value="1"/>
</dbReference>
<accession>A0A917NIZ6</accession>
<feature type="domain" description="OmpR/PhoB-type" evidence="3">
    <location>
        <begin position="11"/>
        <end position="106"/>
    </location>
</feature>
<evidence type="ECO:0000259" key="3">
    <source>
        <dbReference type="PROSITE" id="PS51755"/>
    </source>
</evidence>
<dbReference type="SUPFAM" id="SSF48452">
    <property type="entry name" value="TPR-like"/>
    <property type="match status" value="2"/>
</dbReference>
<dbReference type="SMART" id="SM00862">
    <property type="entry name" value="Trans_reg_C"/>
    <property type="match status" value="1"/>
</dbReference>
<dbReference type="InterPro" id="IPR036388">
    <property type="entry name" value="WH-like_DNA-bd_sf"/>
</dbReference>
<dbReference type="PANTHER" id="PTHR47691">
    <property type="entry name" value="REGULATOR-RELATED"/>
    <property type="match status" value="1"/>
</dbReference>
<dbReference type="GO" id="GO:0003677">
    <property type="term" value="F:DNA binding"/>
    <property type="evidence" value="ECO:0007669"/>
    <property type="project" value="UniProtKB-UniRule"/>
</dbReference>
<dbReference type="Gene3D" id="1.25.40.10">
    <property type="entry name" value="Tetratricopeptide repeat domain"/>
    <property type="match status" value="2"/>
</dbReference>
<protein>
    <submittedName>
        <fullName evidence="4">Transcriptional regulator</fullName>
    </submittedName>
</protein>
<keyword evidence="5" id="KW-1185">Reference proteome</keyword>
<gene>
    <name evidence="4" type="ORF">GCM10011320_09680</name>
</gene>
<dbReference type="GO" id="GO:0000160">
    <property type="term" value="P:phosphorelay signal transduction system"/>
    <property type="evidence" value="ECO:0007669"/>
    <property type="project" value="InterPro"/>
</dbReference>
<dbReference type="InterPro" id="IPR027417">
    <property type="entry name" value="P-loop_NTPase"/>
</dbReference>
<dbReference type="InterPro" id="IPR016032">
    <property type="entry name" value="Sig_transdc_resp-reg_C-effctor"/>
</dbReference>